<accession>A0A7W6AM01</accession>
<dbReference type="AlphaFoldDB" id="A0A7W6AM01"/>
<dbReference type="Proteomes" id="UP001156881">
    <property type="component" value="Unassembled WGS sequence"/>
</dbReference>
<gene>
    <name evidence="1" type="ORF">GCM10007884_24140</name>
    <name evidence="2" type="ORF">GGR33_004594</name>
</gene>
<evidence type="ECO:0000313" key="1">
    <source>
        <dbReference type="EMBL" id="GLS44426.1"/>
    </source>
</evidence>
<sequence>MQHKSLTSHKLERLRLLAQKPRAYTARDQLNPMLQRLGLVQETERFDPIRNRRVWKITNAGRRVLESRSNA</sequence>
<dbReference type="RefSeq" id="WP_183510758.1">
    <property type="nucleotide sequence ID" value="NZ_BSPG01000011.1"/>
</dbReference>
<proteinExistence type="predicted"/>
<dbReference type="EMBL" id="JACIDN010000010">
    <property type="protein sequence ID" value="MBB3905066.1"/>
    <property type="molecule type" value="Genomic_DNA"/>
</dbReference>
<evidence type="ECO:0000313" key="4">
    <source>
        <dbReference type="Proteomes" id="UP001156881"/>
    </source>
</evidence>
<comment type="caution">
    <text evidence="2">The sequence shown here is derived from an EMBL/GenBank/DDBJ whole genome shotgun (WGS) entry which is preliminary data.</text>
</comment>
<organism evidence="2 3">
    <name type="scientific">Methylobacterium brachythecii</name>
    <dbReference type="NCBI Taxonomy" id="1176177"/>
    <lineage>
        <taxon>Bacteria</taxon>
        <taxon>Pseudomonadati</taxon>
        <taxon>Pseudomonadota</taxon>
        <taxon>Alphaproteobacteria</taxon>
        <taxon>Hyphomicrobiales</taxon>
        <taxon>Methylobacteriaceae</taxon>
        <taxon>Methylobacterium</taxon>
    </lineage>
</organism>
<reference evidence="4" key="2">
    <citation type="journal article" date="2019" name="Int. J. Syst. Evol. Microbiol.">
        <title>The Global Catalogue of Microorganisms (GCM) 10K type strain sequencing project: providing services to taxonomists for standard genome sequencing and annotation.</title>
        <authorList>
            <consortium name="The Broad Institute Genomics Platform"/>
            <consortium name="The Broad Institute Genome Sequencing Center for Infectious Disease"/>
            <person name="Wu L."/>
            <person name="Ma J."/>
        </authorList>
    </citation>
    <scope>NUCLEOTIDE SEQUENCE [LARGE SCALE GENOMIC DNA]</scope>
    <source>
        <strain evidence="4">NBRC 107710</strain>
    </source>
</reference>
<reference evidence="2 3" key="3">
    <citation type="submission" date="2020-08" db="EMBL/GenBank/DDBJ databases">
        <title>Genomic Encyclopedia of Type Strains, Phase IV (KMG-IV): sequencing the most valuable type-strain genomes for metagenomic binning, comparative biology and taxonomic classification.</title>
        <authorList>
            <person name="Goeker M."/>
        </authorList>
    </citation>
    <scope>NUCLEOTIDE SEQUENCE [LARGE SCALE GENOMIC DNA]</scope>
    <source>
        <strain evidence="2 3">DSM 24105</strain>
    </source>
</reference>
<reference evidence="1" key="1">
    <citation type="journal article" date="2014" name="Int. J. Syst. Evol. Microbiol.">
        <title>Complete genome of a new Firmicutes species belonging to the dominant human colonic microbiota ('Ruminococcus bicirculans') reveals two chromosomes and a selective capacity to utilize plant glucans.</title>
        <authorList>
            <consortium name="NISC Comparative Sequencing Program"/>
            <person name="Wegmann U."/>
            <person name="Louis P."/>
            <person name="Goesmann A."/>
            <person name="Henrissat B."/>
            <person name="Duncan S.H."/>
            <person name="Flint H.J."/>
        </authorList>
    </citation>
    <scope>NUCLEOTIDE SEQUENCE</scope>
    <source>
        <strain evidence="1">NBRC 107710</strain>
    </source>
</reference>
<dbReference type="EMBL" id="BSPG01000011">
    <property type="protein sequence ID" value="GLS44426.1"/>
    <property type="molecule type" value="Genomic_DNA"/>
</dbReference>
<reference evidence="1" key="4">
    <citation type="submission" date="2023-01" db="EMBL/GenBank/DDBJ databases">
        <title>Draft genome sequence of Methylobacterium brachythecii strain NBRC 107710.</title>
        <authorList>
            <person name="Sun Q."/>
            <person name="Mori K."/>
        </authorList>
    </citation>
    <scope>NUCLEOTIDE SEQUENCE</scope>
    <source>
        <strain evidence="1">NBRC 107710</strain>
    </source>
</reference>
<evidence type="ECO:0000313" key="2">
    <source>
        <dbReference type="EMBL" id="MBB3905066.1"/>
    </source>
</evidence>
<dbReference type="Proteomes" id="UP000517759">
    <property type="component" value="Unassembled WGS sequence"/>
</dbReference>
<keyword evidence="4" id="KW-1185">Reference proteome</keyword>
<evidence type="ECO:0000313" key="3">
    <source>
        <dbReference type="Proteomes" id="UP000517759"/>
    </source>
</evidence>
<name>A0A7W6AM01_9HYPH</name>
<protein>
    <submittedName>
        <fullName evidence="2">Uncharacterized protein</fullName>
    </submittedName>
</protein>